<dbReference type="RefSeq" id="WP_074588931.1">
    <property type="nucleotide sequence ID" value="NZ_FNEI01000007.1"/>
</dbReference>
<reference evidence="2" key="1">
    <citation type="submission" date="2016-10" db="EMBL/GenBank/DDBJ databases">
        <authorList>
            <person name="Varghese N."/>
            <person name="Submissions S."/>
        </authorList>
    </citation>
    <scope>NUCLEOTIDE SEQUENCE [LARGE SCALE GENOMIC DNA]</scope>
    <source>
        <strain evidence="2">CGMCC 1.10783</strain>
    </source>
</reference>
<dbReference type="EMBL" id="FNEI01000007">
    <property type="protein sequence ID" value="SDJ12757.1"/>
    <property type="molecule type" value="Genomic_DNA"/>
</dbReference>
<dbReference type="STRING" id="1045773.SAMN05216555_107116"/>
<evidence type="ECO:0000313" key="1">
    <source>
        <dbReference type="EMBL" id="SDJ12757.1"/>
    </source>
</evidence>
<dbReference type="AlphaFoldDB" id="A0A1G8R712"/>
<sequence>MGNPGLASAETRYELWQGSSGGAGVQQLATRVARCADEADAALARLAQVQMGQWQSPAGRAYRNALVRRVAELRRARDALREASALLMHQAALAAGNGF</sequence>
<evidence type="ECO:0000313" key="2">
    <source>
        <dbReference type="Proteomes" id="UP000182130"/>
    </source>
</evidence>
<dbReference type="SUPFAM" id="SSF140453">
    <property type="entry name" value="EsxAB dimer-like"/>
    <property type="match status" value="1"/>
</dbReference>
<name>A0A1G8R712_9MICC</name>
<dbReference type="Proteomes" id="UP000182130">
    <property type="component" value="Unassembled WGS sequence"/>
</dbReference>
<proteinExistence type="predicted"/>
<organism evidence="1 2">
    <name type="scientific">Arthrobacter cupressi</name>
    <dbReference type="NCBI Taxonomy" id="1045773"/>
    <lineage>
        <taxon>Bacteria</taxon>
        <taxon>Bacillati</taxon>
        <taxon>Actinomycetota</taxon>
        <taxon>Actinomycetes</taxon>
        <taxon>Micrococcales</taxon>
        <taxon>Micrococcaceae</taxon>
        <taxon>Arthrobacter</taxon>
    </lineage>
</organism>
<protein>
    <submittedName>
        <fullName evidence="1">Uncharacterized protein</fullName>
    </submittedName>
</protein>
<keyword evidence="2" id="KW-1185">Reference proteome</keyword>
<dbReference type="InterPro" id="IPR036689">
    <property type="entry name" value="ESAT-6-like_sf"/>
</dbReference>
<accession>A0A1G8R712</accession>
<gene>
    <name evidence="1" type="ORF">SAMN05216555_107116</name>
</gene>
<dbReference type="OrthoDB" id="4955040at2"/>